<dbReference type="EMBL" id="JABFUD020000015">
    <property type="protein sequence ID" value="KAI5069270.1"/>
    <property type="molecule type" value="Genomic_DNA"/>
</dbReference>
<dbReference type="OrthoDB" id="1931410at2759"/>
<dbReference type="InterPro" id="IPR002523">
    <property type="entry name" value="MgTranspt_CorA/ZnTranspt_ZntB"/>
</dbReference>
<evidence type="ECO:0000256" key="5">
    <source>
        <dbReference type="SAM" id="MobiDB-lite"/>
    </source>
</evidence>
<dbReference type="Gene3D" id="1.20.58.340">
    <property type="entry name" value="Magnesium transport protein CorA, transmembrane region"/>
    <property type="match status" value="1"/>
</dbReference>
<feature type="transmembrane region" description="Helical" evidence="6">
    <location>
        <begin position="492"/>
        <end position="512"/>
    </location>
</feature>
<organism evidence="7 8">
    <name type="scientific">Adiantum capillus-veneris</name>
    <name type="common">Maidenhair fern</name>
    <dbReference type="NCBI Taxonomy" id="13818"/>
    <lineage>
        <taxon>Eukaryota</taxon>
        <taxon>Viridiplantae</taxon>
        <taxon>Streptophyta</taxon>
        <taxon>Embryophyta</taxon>
        <taxon>Tracheophyta</taxon>
        <taxon>Polypodiopsida</taxon>
        <taxon>Polypodiidae</taxon>
        <taxon>Polypodiales</taxon>
        <taxon>Pteridineae</taxon>
        <taxon>Pteridaceae</taxon>
        <taxon>Vittarioideae</taxon>
        <taxon>Adiantum</taxon>
    </lineage>
</organism>
<dbReference type="GO" id="GO:0016020">
    <property type="term" value="C:membrane"/>
    <property type="evidence" value="ECO:0007669"/>
    <property type="project" value="UniProtKB-SubCell"/>
</dbReference>
<dbReference type="SUPFAM" id="SSF144083">
    <property type="entry name" value="Magnesium transport protein CorA, transmembrane region"/>
    <property type="match status" value="1"/>
</dbReference>
<dbReference type="Pfam" id="PF01544">
    <property type="entry name" value="CorA"/>
    <property type="match status" value="1"/>
</dbReference>
<reference evidence="7" key="1">
    <citation type="submission" date="2021-01" db="EMBL/GenBank/DDBJ databases">
        <title>Adiantum capillus-veneris genome.</title>
        <authorList>
            <person name="Fang Y."/>
            <person name="Liao Q."/>
        </authorList>
    </citation>
    <scope>NUCLEOTIDE SEQUENCE</scope>
    <source>
        <strain evidence="7">H3</strain>
        <tissue evidence="7">Leaf</tissue>
    </source>
</reference>
<evidence type="ECO:0000256" key="6">
    <source>
        <dbReference type="SAM" id="Phobius"/>
    </source>
</evidence>
<keyword evidence="3 6" id="KW-1133">Transmembrane helix</keyword>
<comment type="subcellular location">
    <subcellularLocation>
        <location evidence="1">Membrane</location>
        <topology evidence="1">Multi-pass membrane protein</topology>
    </subcellularLocation>
</comment>
<feature type="region of interest" description="Disordered" evidence="5">
    <location>
        <begin position="1"/>
        <end position="71"/>
    </location>
</feature>
<dbReference type="PANTHER" id="PTHR46950">
    <property type="entry name" value="MAGNESIUM TRANSPORTER CORA-LIKE FAMILY PROTEIN"/>
    <property type="match status" value="1"/>
</dbReference>
<keyword evidence="4 6" id="KW-0472">Membrane</keyword>
<keyword evidence="2 6" id="KW-0812">Transmembrane</keyword>
<evidence type="ECO:0008006" key="9">
    <source>
        <dbReference type="Google" id="ProtNLM"/>
    </source>
</evidence>
<accession>A0A9D4UJZ9</accession>
<name>A0A9D4UJZ9_ADICA</name>
<evidence type="ECO:0000313" key="7">
    <source>
        <dbReference type="EMBL" id="KAI5069270.1"/>
    </source>
</evidence>
<evidence type="ECO:0000256" key="1">
    <source>
        <dbReference type="ARBA" id="ARBA00004141"/>
    </source>
</evidence>
<evidence type="ECO:0000256" key="3">
    <source>
        <dbReference type="ARBA" id="ARBA00022989"/>
    </source>
</evidence>
<dbReference type="InterPro" id="IPR045863">
    <property type="entry name" value="CorA_TM1_TM2"/>
</dbReference>
<protein>
    <recommendedName>
        <fullName evidence="9">Magnesium transporter CorA-like family protein</fullName>
    </recommendedName>
</protein>
<comment type="caution">
    <text evidence="7">The sequence shown here is derived from an EMBL/GenBank/DDBJ whole genome shotgun (WGS) entry which is preliminary data.</text>
</comment>
<feature type="compositionally biased region" description="Basic and acidic residues" evidence="5">
    <location>
        <begin position="32"/>
        <end position="52"/>
    </location>
</feature>
<gene>
    <name evidence="7" type="ORF">GOP47_0015571</name>
</gene>
<dbReference type="AlphaFoldDB" id="A0A9D4UJZ9"/>
<evidence type="ECO:0000313" key="8">
    <source>
        <dbReference type="Proteomes" id="UP000886520"/>
    </source>
</evidence>
<evidence type="ECO:0000256" key="4">
    <source>
        <dbReference type="ARBA" id="ARBA00023136"/>
    </source>
</evidence>
<proteinExistence type="predicted"/>
<feature type="transmembrane region" description="Helical" evidence="6">
    <location>
        <begin position="524"/>
        <end position="548"/>
    </location>
</feature>
<sequence length="611" mass="67716">MESPGRLTVGGQDSNSCPAHLETSIAAGDGASQREQHSPPPAESKHSDEFPRSESTSMKAQKPNHSTHGATEGSELWVDGLLCAYEFIPGGKLDHRGGCFEGSLDAELTLKSTEDVLLPESAMLQPKGKQPDDGIVVHQQSPHSSFFIEELDKKDVHAEHNLNPPPFVGPKLEGSHWKPIGWTRLGELIQSVQIDAQWGSSEHLYMSDEYDVSVADLAAPYWEPKAGPTWWCNVLAGHPYVKSWLGNSQKWLHPAVSEALKDESKLISERMKHLYYEVPTRVAGGLLFELLGQSVGDPHHNEEDVPVVVRSWQAQKFLVTSLHVKGTVQNLNVLGIEEVQELIGAGGAEAPKSIYEVIAHLANRLARWDDRLFRKNVFGAADEVELKFVNRRANEDLALLSMIMNQEIRRLSTQVIRVKWSLHAREEILFELAQHLKGSCTHEILTTIRRGTREMIAEQEAVRDRIFTVQDAMQNAVRSVLQDKSVRITHNLTVFGGCGLILSIITGLFGINVDGIPGSSGAPYTFSIFSACLLVLGILLVGAGFLCLGLRRPITERQLAARKLELQQLVNSFQQAAEQHAKVRSTGSFLPPEHEHTQNPQLDDFDYVLIV</sequence>
<dbReference type="PANTHER" id="PTHR46950:SF2">
    <property type="entry name" value="MAGNESIUM TRANSPORTER CORA-LIKE FAMILY PROTEIN"/>
    <property type="match status" value="1"/>
</dbReference>
<dbReference type="Proteomes" id="UP000886520">
    <property type="component" value="Chromosome 15"/>
</dbReference>
<feature type="compositionally biased region" description="Polar residues" evidence="5">
    <location>
        <begin position="53"/>
        <end position="69"/>
    </location>
</feature>
<dbReference type="GO" id="GO:0046873">
    <property type="term" value="F:metal ion transmembrane transporter activity"/>
    <property type="evidence" value="ECO:0007669"/>
    <property type="project" value="InterPro"/>
</dbReference>
<evidence type="ECO:0000256" key="2">
    <source>
        <dbReference type="ARBA" id="ARBA00022692"/>
    </source>
</evidence>
<keyword evidence="8" id="KW-1185">Reference proteome</keyword>